<dbReference type="GO" id="GO:0000139">
    <property type="term" value="C:Golgi membrane"/>
    <property type="evidence" value="ECO:0007669"/>
    <property type="project" value="TreeGrafter"/>
</dbReference>
<evidence type="ECO:0000313" key="2">
    <source>
        <dbReference type="EMBL" id="EGV64080.1"/>
    </source>
</evidence>
<dbReference type="PANTHER" id="PTHR28077">
    <property type="entry name" value="INOSITOL PHOSPHORYLCERAMIDE SYNTHASE REGULATORY SUBUNIT KEI1"/>
    <property type="match status" value="1"/>
</dbReference>
<feature type="transmembrane region" description="Helical" evidence="1">
    <location>
        <begin position="89"/>
        <end position="113"/>
    </location>
</feature>
<dbReference type="Proteomes" id="UP000000707">
    <property type="component" value="Unassembled WGS sequence"/>
</dbReference>
<keyword evidence="1" id="KW-0812">Transmembrane</keyword>
<dbReference type="eggNOG" id="ENOG502QT2Z">
    <property type="taxonomic scope" value="Eukaryota"/>
</dbReference>
<dbReference type="PANTHER" id="PTHR28077:SF1">
    <property type="entry name" value="INOSITOL PHOSPHORYLCERAMIDE SYNTHASE REGULATORY SUBUNIT KEI1"/>
    <property type="match status" value="1"/>
</dbReference>
<dbReference type="Pfam" id="PF08552">
    <property type="entry name" value="Kei1"/>
    <property type="match status" value="1"/>
</dbReference>
<sequence>MKLPSGISMVLPRKFAGFIPLFIGVELVLAVAILNKAGGAYGILSLLTGHPIDFWQWLWNMSCIVSLPVYISALSNLMTRFKNVRKMSLVCLVYTFDTVFGLVYTLYFSWFWFHHEAGSSDQSSGSHRRGMAVPPGDYKDEVSSSSTQSQSASPAHELFLTVSATVVVTVVRAYFNLVVVSFTRQLLKQYGHDEVVADDEQTLFQNKGVVARVRRTVFEIEVRSRDILLDLFS</sequence>
<dbReference type="GO" id="GO:0070917">
    <property type="term" value="F:inositol phosphoceramide synthase regulator activity"/>
    <property type="evidence" value="ECO:0007669"/>
    <property type="project" value="InterPro"/>
</dbReference>
<dbReference type="KEGG" id="cten:18248886"/>
<reference evidence="2 3" key="1">
    <citation type="journal article" date="2011" name="Proc. Natl. Acad. Sci. U.S.A.">
        <title>Comparative genomics of xylose-fermenting fungi for enhanced biofuel production.</title>
        <authorList>
            <person name="Wohlbach D.J."/>
            <person name="Kuo A."/>
            <person name="Sato T.K."/>
            <person name="Potts K.M."/>
            <person name="Salamov A.A."/>
            <person name="LaButti K.M."/>
            <person name="Sun H."/>
            <person name="Clum A."/>
            <person name="Pangilinan J.L."/>
            <person name="Lindquist E.A."/>
            <person name="Lucas S."/>
            <person name="Lapidus A."/>
            <person name="Jin M."/>
            <person name="Gunawan C."/>
            <person name="Balan V."/>
            <person name="Dale B.E."/>
            <person name="Jeffries T.W."/>
            <person name="Zinkel R."/>
            <person name="Barry K.W."/>
            <person name="Grigoriev I.V."/>
            <person name="Gasch A.P."/>
        </authorList>
    </citation>
    <scope>NUCLEOTIDE SEQUENCE [LARGE SCALE GENOMIC DNA]</scope>
    <source>
        <strain evidence="3">ATCC 10573 / BCRC 21748 / CBS 615 / JCM 9827 / NBRC 10315 / NRRL Y-1498 / VKM Y-70</strain>
    </source>
</reference>
<dbReference type="GO" id="GO:0070916">
    <property type="term" value="C:inositol phosphoceramide synthase complex"/>
    <property type="evidence" value="ECO:0007669"/>
    <property type="project" value="TreeGrafter"/>
</dbReference>
<evidence type="ECO:0000256" key="1">
    <source>
        <dbReference type="SAM" id="Phobius"/>
    </source>
</evidence>
<organism evidence="3">
    <name type="scientific">Candida tenuis (strain ATCC 10573 / BCRC 21748 / CBS 615 / JCM 9827 / NBRC 10315 / NRRL Y-1498 / VKM Y-70)</name>
    <name type="common">Yeast</name>
    <name type="synonym">Yamadazyma tenuis</name>
    <dbReference type="NCBI Taxonomy" id="590646"/>
    <lineage>
        <taxon>Eukaryota</taxon>
        <taxon>Fungi</taxon>
        <taxon>Dikarya</taxon>
        <taxon>Ascomycota</taxon>
        <taxon>Saccharomycotina</taxon>
        <taxon>Pichiomycetes</taxon>
        <taxon>Debaryomycetaceae</taxon>
        <taxon>Yamadazyma</taxon>
    </lineage>
</organism>
<dbReference type="GO" id="GO:0006673">
    <property type="term" value="P:inositol phosphoceramide metabolic process"/>
    <property type="evidence" value="ECO:0007669"/>
    <property type="project" value="InterPro"/>
</dbReference>
<feature type="transmembrane region" description="Helical" evidence="1">
    <location>
        <begin position="15"/>
        <end position="34"/>
    </location>
</feature>
<proteinExistence type="predicted"/>
<name>G3B351_CANTC</name>
<dbReference type="HOGENOM" id="CLU_103819_0_0_1"/>
<accession>G3B351</accession>
<gene>
    <name evidence="2" type="ORF">CANTEDRAFT_122169</name>
</gene>
<feature type="transmembrane region" description="Helical" evidence="1">
    <location>
        <begin position="54"/>
        <end position="77"/>
    </location>
</feature>
<dbReference type="EMBL" id="GL996521">
    <property type="protein sequence ID" value="EGV64080.1"/>
    <property type="molecule type" value="Genomic_DNA"/>
</dbReference>
<dbReference type="GeneID" id="18248886"/>
<dbReference type="OrthoDB" id="3338076at2759"/>
<dbReference type="AlphaFoldDB" id="G3B351"/>
<protein>
    <submittedName>
        <fullName evidence="2">DUF1753-domain-containing protein</fullName>
    </submittedName>
</protein>
<feature type="transmembrane region" description="Helical" evidence="1">
    <location>
        <begin position="158"/>
        <end position="180"/>
    </location>
</feature>
<keyword evidence="1" id="KW-1133">Transmembrane helix</keyword>
<evidence type="ECO:0000313" key="3">
    <source>
        <dbReference type="Proteomes" id="UP000000707"/>
    </source>
</evidence>
<keyword evidence="3" id="KW-1185">Reference proteome</keyword>
<keyword evidence="1" id="KW-0472">Membrane</keyword>
<dbReference type="InterPro" id="IPR013862">
    <property type="entry name" value="Kei1"/>
</dbReference>
<dbReference type="STRING" id="590646.G3B351"/>